<comment type="function">
    <text evidence="6">Together with LptD, is involved in the assembly of lipopolysaccharide (LPS) at the surface of the outer membrane. Required for the proper assembly of LptD. Binds LPS and may serve as the LPS recognition site at the outer membrane.</text>
</comment>
<feature type="chain" id="PRO_5047172743" description="LPS-assembly lipoprotein LptE" evidence="7">
    <location>
        <begin position="30"/>
        <end position="168"/>
    </location>
</feature>
<evidence type="ECO:0000256" key="5">
    <source>
        <dbReference type="ARBA" id="ARBA00023288"/>
    </source>
</evidence>
<dbReference type="EMBL" id="JAGQDG010000001">
    <property type="protein sequence ID" value="MBQ0934007.1"/>
    <property type="molecule type" value="Genomic_DNA"/>
</dbReference>
<keyword evidence="5 6" id="KW-0449">Lipoprotein</keyword>
<reference evidence="8 9" key="1">
    <citation type="submission" date="2021-04" db="EMBL/GenBank/DDBJ databases">
        <title>The genome sequence of type strain Ideonella paludis KCTC 32238.</title>
        <authorList>
            <person name="Liu Y."/>
        </authorList>
    </citation>
    <scope>NUCLEOTIDE SEQUENCE [LARGE SCALE GENOMIC DNA]</scope>
    <source>
        <strain evidence="8 9">KCTC 32238</strain>
    </source>
</reference>
<dbReference type="HAMAP" id="MF_01186">
    <property type="entry name" value="LPS_assembly_LptE"/>
    <property type="match status" value="1"/>
</dbReference>
<keyword evidence="9" id="KW-1185">Reference proteome</keyword>
<protein>
    <recommendedName>
        <fullName evidence="6">LPS-assembly lipoprotein LptE</fullName>
    </recommendedName>
</protein>
<comment type="subunit">
    <text evidence="6">Component of the lipopolysaccharide transport and assembly complex. Interacts with LptD.</text>
</comment>
<evidence type="ECO:0000256" key="6">
    <source>
        <dbReference type="HAMAP-Rule" id="MF_01186"/>
    </source>
</evidence>
<dbReference type="Proteomes" id="UP000672097">
    <property type="component" value="Unassembled WGS sequence"/>
</dbReference>
<evidence type="ECO:0000313" key="8">
    <source>
        <dbReference type="EMBL" id="MBQ0934007.1"/>
    </source>
</evidence>
<keyword evidence="4 6" id="KW-0998">Cell outer membrane</keyword>
<keyword evidence="2 6" id="KW-0472">Membrane</keyword>
<proteinExistence type="inferred from homology"/>
<dbReference type="RefSeq" id="WP_210805480.1">
    <property type="nucleotide sequence ID" value="NZ_JAGQDG010000001.1"/>
</dbReference>
<dbReference type="InterPro" id="IPR007485">
    <property type="entry name" value="LPS_assembly_LptE"/>
</dbReference>
<dbReference type="PANTHER" id="PTHR38098">
    <property type="entry name" value="LPS-ASSEMBLY LIPOPROTEIN LPTE"/>
    <property type="match status" value="1"/>
</dbReference>
<evidence type="ECO:0000313" key="9">
    <source>
        <dbReference type="Proteomes" id="UP000672097"/>
    </source>
</evidence>
<evidence type="ECO:0000256" key="2">
    <source>
        <dbReference type="ARBA" id="ARBA00023136"/>
    </source>
</evidence>
<comment type="similarity">
    <text evidence="6">Belongs to the LptE lipoprotein family.</text>
</comment>
<feature type="signal peptide" evidence="7">
    <location>
        <begin position="1"/>
        <end position="29"/>
    </location>
</feature>
<keyword evidence="3 6" id="KW-0564">Palmitate</keyword>
<evidence type="ECO:0000256" key="4">
    <source>
        <dbReference type="ARBA" id="ARBA00023237"/>
    </source>
</evidence>
<evidence type="ECO:0000256" key="1">
    <source>
        <dbReference type="ARBA" id="ARBA00022729"/>
    </source>
</evidence>
<dbReference type="PROSITE" id="PS51257">
    <property type="entry name" value="PROKAR_LIPOPROTEIN"/>
    <property type="match status" value="1"/>
</dbReference>
<keyword evidence="1 6" id="KW-0732">Signal</keyword>
<organism evidence="8 9">
    <name type="scientific">Ideonella paludis</name>
    <dbReference type="NCBI Taxonomy" id="1233411"/>
    <lineage>
        <taxon>Bacteria</taxon>
        <taxon>Pseudomonadati</taxon>
        <taxon>Pseudomonadota</taxon>
        <taxon>Betaproteobacteria</taxon>
        <taxon>Burkholderiales</taxon>
        <taxon>Sphaerotilaceae</taxon>
        <taxon>Ideonella</taxon>
    </lineage>
</organism>
<name>A0ABS5DSC5_9BURK</name>
<gene>
    <name evidence="6" type="primary">lptE</name>
    <name evidence="8" type="ORF">KAK11_01615</name>
</gene>
<comment type="caution">
    <text evidence="8">The sequence shown here is derived from an EMBL/GenBank/DDBJ whole genome shotgun (WGS) entry which is preliminary data.</text>
</comment>
<sequence>MNALHTRRSLLCAAAVAALGLSGCGFALKAPPPLGVRSVALQGFAPQSEMAAAVRRALPREVRVVTSPAQAELLISARDDRFERSVVSSTAAGQVREFRLRVSLRFSLSTGQGKLLLPDTVLEQTRDMSTIETAALAKEVEQDALLLEMRDDLARQLLRMAATVAPAR</sequence>
<dbReference type="PANTHER" id="PTHR38098:SF1">
    <property type="entry name" value="LPS-ASSEMBLY LIPOPROTEIN LPTE"/>
    <property type="match status" value="1"/>
</dbReference>
<comment type="subcellular location">
    <subcellularLocation>
        <location evidence="6">Cell outer membrane</location>
        <topology evidence="6">Lipid-anchor</topology>
    </subcellularLocation>
</comment>
<dbReference type="Pfam" id="PF04390">
    <property type="entry name" value="LptE"/>
    <property type="match status" value="1"/>
</dbReference>
<accession>A0ABS5DSC5</accession>
<evidence type="ECO:0000256" key="7">
    <source>
        <dbReference type="SAM" id="SignalP"/>
    </source>
</evidence>
<dbReference type="Gene3D" id="3.30.160.150">
    <property type="entry name" value="Lipoprotein like domain"/>
    <property type="match status" value="1"/>
</dbReference>
<evidence type="ECO:0000256" key="3">
    <source>
        <dbReference type="ARBA" id="ARBA00023139"/>
    </source>
</evidence>